<dbReference type="InterPro" id="IPR001650">
    <property type="entry name" value="Helicase_C-like"/>
</dbReference>
<dbReference type="SUPFAM" id="SSF57850">
    <property type="entry name" value="RING/U-box"/>
    <property type="match status" value="1"/>
</dbReference>
<feature type="region of interest" description="Disordered" evidence="5">
    <location>
        <begin position="782"/>
        <end position="824"/>
    </location>
</feature>
<feature type="compositionally biased region" description="Basic residues" evidence="5">
    <location>
        <begin position="791"/>
        <end position="812"/>
    </location>
</feature>
<evidence type="ECO:0000313" key="8">
    <source>
        <dbReference type="EMBL" id="EPQ29089.1"/>
    </source>
</evidence>
<feature type="compositionally biased region" description="Acidic residues" evidence="5">
    <location>
        <begin position="913"/>
        <end position="922"/>
    </location>
</feature>
<feature type="compositionally biased region" description="Polar residues" evidence="5">
    <location>
        <begin position="1248"/>
        <end position="1268"/>
    </location>
</feature>
<feature type="domain" description="Helicase C-terminal" evidence="7">
    <location>
        <begin position="1508"/>
        <end position="1653"/>
    </location>
</feature>
<feature type="region of interest" description="Disordered" evidence="5">
    <location>
        <begin position="517"/>
        <end position="578"/>
    </location>
</feature>
<sequence>MSSTESIDIGTPSPRQSPVPVSSSRMQTWCGERQQSAAFIDIGTPPPLPATGISAAETSASIPPDATGDHWRKDVLEEIDDPSELLARPLSRPSPPTLPSLRASDTDSSSQSLPSASMKTRTLPPGFTGGSSTGDKRGPRRRDPTAAHSNSGLPVPSRIWQPAVRTIPASNDDDNGFVISGSGARVPTTFLDSSGAYSHASAEEVRRQQQRMWADGVNRTGSKGAEGSHTAILHTSSAPKVAQTAQRRALSSSDGTRALSAIDLTGDDEEVDAVPSAQRSSATSGKSEAKLEAYVVDDDDDDDDEPIIVSSRSADGGEVVLDEQRNNAIVCLGMITSVVLCMYGLPPQLTFAGGTNGSSAPPPTDPAYERPHWPSSTSFWAERGFRPVMLSVSQTSAPGAIGAGRSLPESWGVRAKPADVKVGVVLPPLLAHPDLPPEEAKRLGPSLLPPFGSLAEKYVAALEPLMRNNKIRCEARCRLVSGGRAGSFLHSIEILVFALRPDIALVSDKLSSHGIQLEQPATYRPEDYPTSPEYSNPHNPPTGGYRNDARSSYSGLYRGSNMGTTLQTKEATEKQKREQVDAIYSSITSGEELEMVDPRPVIKTRLFQHQKQALSFLLEREQHRSWSDLKRRSPANEIDVSGTRRPAPVSSASVARVDDVIGHGGESESAKVRKRRRDEDSVSLWTVNWDSRGKARSYVNLITQREVKKPPTICRGAMLLDDMGLGKTITTIALIAHTLEEADAFGDSDLASYPPPDESDLGDDDRKARDDSIELVTADDFSSSILPTPRPAKKAKKANARSSPKPKRKVSRSKRDPEAVRQAHLERRSRATLIVCPLSVVANWEEQIREHWDKKRPPRIYVYHGNSRVTDTARLSNHDIVLTTYPTLGHEFSNQKTWLDESGSSGKGRGAEQEEEEDDDDDAIIMVNENGIPVEKKKKSKKRKKRIEDGKESANALQRIEWFRVVLDEAHYIKGALTWQSKAVCNLSAQRRLCLTGTPIQNSTDDLYALLKFLRLDPFTDRAVWNEFCGHKDNSPALRRSKMAAKDSADPIDPASLGHIQIIMKFLALRRTKDTKAADGESILRLPPKLSKTEMLDFEESEKARYHALHSRYKEEFEEMLRDDTLNHNYATILHEILNLRLACDHPSLVDASKDAKRRLAGLGSDPSHAISQDGLSRERAADLFAVFRDSGMAFCNECQADLTQLTPDSDGLGASGSVDALDDALHAAAVDQDRRIASIRKGKKASARSTDGFQTPVSADDAASTTPAVRPVVTRCQHLICSTCFKRHVGAAWPRPKLTDAHYCPACRSALKLAIDAIQLEPADFATDEEQDVEDDDNGANENGSVKGDGSGAGSDDESDFDWQDETGGKPDKDQRGSADSDVETADTDSTTEDEDKGTRSGDVRPPATGAGKGRAPPRREFRLSAATTPAASRKPRGDVSLHDRTDLSTKVRALLSDLIPFSRCNPRSALYDPTAPLLEHVDPKTADDEEVRQASDPVVVVQKPPSQLDGFEPVKSVVFSQWTKMLDRIGKSLRLTGIRFARLDGTMRRQDRNAALARFKSDPGTEVLLISLRAGGTGLNLVSACRAYLMDPYWNPAVENQGLDRVHRMGQRRPVITVKYIMKDSIEENMLELQKRKMQLANKVGERRQVGGGGGASSAGTANIAAASSSGGGDRKAERREELSILFS</sequence>
<reference evidence="8 9" key="1">
    <citation type="journal article" date="2013" name="Plant Cell">
        <title>The transition from a phytopathogenic smut ancestor to an anamorphic biocontrol agent deciphered by comparative whole-genome analysis.</title>
        <authorList>
            <person name="Lefebvre F."/>
            <person name="Joly D.L."/>
            <person name="Labbe C."/>
            <person name="Teichmann B."/>
            <person name="Linning R."/>
            <person name="Belzile F."/>
            <person name="Bakkeren G."/>
            <person name="Belanger R.R."/>
        </authorList>
    </citation>
    <scope>NUCLEOTIDE SEQUENCE [LARGE SCALE GENOMIC DNA]</scope>
    <source>
        <strain evidence="8 9">PF-1</strain>
    </source>
</reference>
<dbReference type="Gene3D" id="3.40.50.300">
    <property type="entry name" value="P-loop containing nucleotide triphosphate hydrolases"/>
    <property type="match status" value="1"/>
</dbReference>
<feature type="compositionally biased region" description="Acidic residues" evidence="5">
    <location>
        <begin position="295"/>
        <end position="306"/>
    </location>
</feature>
<proteinExistence type="inferred from homology"/>
<feature type="region of interest" description="Disordered" evidence="5">
    <location>
        <begin position="1646"/>
        <end position="1690"/>
    </location>
</feature>
<comment type="similarity">
    <text evidence="1">Belongs to the SNF2/RAD54 helicase family.</text>
</comment>
<dbReference type="GO" id="GO:0008094">
    <property type="term" value="F:ATP-dependent activity, acting on DNA"/>
    <property type="evidence" value="ECO:0007669"/>
    <property type="project" value="TreeGrafter"/>
</dbReference>
<gene>
    <name evidence="8" type="ORF">PFL1_03378</name>
</gene>
<evidence type="ECO:0000313" key="9">
    <source>
        <dbReference type="Proteomes" id="UP000053664"/>
    </source>
</evidence>
<feature type="region of interest" description="Disordered" evidence="5">
    <location>
        <begin position="1329"/>
        <end position="1444"/>
    </location>
</feature>
<dbReference type="Gene3D" id="3.30.40.10">
    <property type="entry name" value="Zinc/RING finger domain, C3HC4 (zinc finger)"/>
    <property type="match status" value="1"/>
</dbReference>
<feature type="compositionally biased region" description="Acidic residues" evidence="5">
    <location>
        <begin position="1356"/>
        <end position="1366"/>
    </location>
</feature>
<feature type="compositionally biased region" description="Polar residues" evidence="5">
    <location>
        <begin position="277"/>
        <end position="286"/>
    </location>
</feature>
<dbReference type="GO" id="GO:0005524">
    <property type="term" value="F:ATP binding"/>
    <property type="evidence" value="ECO:0007669"/>
    <property type="project" value="UniProtKB-KW"/>
</dbReference>
<feature type="compositionally biased region" description="Basic and acidic residues" evidence="5">
    <location>
        <begin position="813"/>
        <end position="824"/>
    </location>
</feature>
<keyword evidence="3" id="KW-0378">Hydrolase</keyword>
<dbReference type="Pfam" id="PF00176">
    <property type="entry name" value="SNF2-rel_dom"/>
    <property type="match status" value="1"/>
</dbReference>
<dbReference type="InterPro" id="IPR014001">
    <property type="entry name" value="Helicase_ATP-bd"/>
</dbReference>
<evidence type="ECO:0000256" key="1">
    <source>
        <dbReference type="ARBA" id="ARBA00007025"/>
    </source>
</evidence>
<feature type="compositionally biased region" description="Low complexity" evidence="5">
    <location>
        <begin position="99"/>
        <end position="117"/>
    </location>
</feature>
<dbReference type="SMART" id="SM00490">
    <property type="entry name" value="HELICc"/>
    <property type="match status" value="1"/>
</dbReference>
<dbReference type="GeneID" id="19317488"/>
<feature type="region of interest" description="Disordered" evidence="5">
    <location>
        <begin position="895"/>
        <end position="922"/>
    </location>
</feature>
<feature type="compositionally biased region" description="Basic and acidic residues" evidence="5">
    <location>
        <begin position="67"/>
        <end position="76"/>
    </location>
</feature>
<dbReference type="GO" id="GO:0005634">
    <property type="term" value="C:nucleus"/>
    <property type="evidence" value="ECO:0007669"/>
    <property type="project" value="TreeGrafter"/>
</dbReference>
<dbReference type="CDD" id="cd18793">
    <property type="entry name" value="SF2_C_SNF"/>
    <property type="match status" value="1"/>
</dbReference>
<evidence type="ECO:0000259" key="7">
    <source>
        <dbReference type="PROSITE" id="PS51194"/>
    </source>
</evidence>
<keyword evidence="2" id="KW-0547">Nucleotide-binding</keyword>
<dbReference type="InterPro" id="IPR013083">
    <property type="entry name" value="Znf_RING/FYVE/PHD"/>
</dbReference>
<name>A0A061H9H0_9BASI</name>
<feature type="compositionally biased region" description="Acidic residues" evidence="5">
    <location>
        <begin position="1329"/>
        <end position="1340"/>
    </location>
</feature>
<keyword evidence="4" id="KW-0067">ATP-binding</keyword>
<dbReference type="PANTHER" id="PTHR45626:SF52">
    <property type="entry name" value="SINGLE-STRANDED DNA-DEPENDENT ATPASE (EUROFUNG)"/>
    <property type="match status" value="1"/>
</dbReference>
<accession>A0A061H9H0</accession>
<feature type="compositionally biased region" description="Polar residues" evidence="5">
    <location>
        <begin position="233"/>
        <end position="255"/>
    </location>
</feature>
<dbReference type="RefSeq" id="XP_007879086.1">
    <property type="nucleotide sequence ID" value="XM_007880895.1"/>
</dbReference>
<evidence type="ECO:0000259" key="6">
    <source>
        <dbReference type="PROSITE" id="PS51192"/>
    </source>
</evidence>
<dbReference type="HOGENOM" id="CLU_000315_2_11_1"/>
<dbReference type="SUPFAM" id="SSF52540">
    <property type="entry name" value="P-loop containing nucleoside triphosphate hydrolases"/>
    <property type="match status" value="2"/>
</dbReference>
<dbReference type="InterPro" id="IPR049730">
    <property type="entry name" value="SNF2/RAD54-like_C"/>
</dbReference>
<evidence type="ECO:0000256" key="2">
    <source>
        <dbReference type="ARBA" id="ARBA00022741"/>
    </source>
</evidence>
<dbReference type="InterPro" id="IPR050628">
    <property type="entry name" value="SNF2_RAD54_helicase_TF"/>
</dbReference>
<dbReference type="PROSITE" id="PS51192">
    <property type="entry name" value="HELICASE_ATP_BIND_1"/>
    <property type="match status" value="1"/>
</dbReference>
<dbReference type="Gene3D" id="3.40.50.10810">
    <property type="entry name" value="Tandem AAA-ATPase domain"/>
    <property type="match status" value="3"/>
</dbReference>
<evidence type="ECO:0000256" key="5">
    <source>
        <dbReference type="SAM" id="MobiDB-lite"/>
    </source>
</evidence>
<feature type="compositionally biased region" description="Low complexity" evidence="5">
    <location>
        <begin position="12"/>
        <end position="25"/>
    </location>
</feature>
<dbReference type="InterPro" id="IPR000330">
    <property type="entry name" value="SNF2_N"/>
</dbReference>
<feature type="region of interest" description="Disordered" evidence="5">
    <location>
        <begin position="194"/>
        <end position="307"/>
    </location>
</feature>
<dbReference type="InterPro" id="IPR027417">
    <property type="entry name" value="P-loop_NTPase"/>
</dbReference>
<dbReference type="Pfam" id="PF00271">
    <property type="entry name" value="Helicase_C"/>
    <property type="match status" value="1"/>
</dbReference>
<dbReference type="CDD" id="cd18008">
    <property type="entry name" value="DEXDc_SHPRH-like"/>
    <property type="match status" value="1"/>
</dbReference>
<dbReference type="Proteomes" id="UP000053664">
    <property type="component" value="Unassembled WGS sequence"/>
</dbReference>
<feature type="compositionally biased region" description="Low complexity" evidence="5">
    <location>
        <begin position="1660"/>
        <end position="1671"/>
    </location>
</feature>
<feature type="compositionally biased region" description="Basic and acidic residues" evidence="5">
    <location>
        <begin position="134"/>
        <end position="145"/>
    </location>
</feature>
<feature type="region of interest" description="Disordered" evidence="5">
    <location>
        <begin position="1"/>
        <end position="160"/>
    </location>
</feature>
<evidence type="ECO:0000256" key="4">
    <source>
        <dbReference type="ARBA" id="ARBA00022840"/>
    </source>
</evidence>
<feature type="compositionally biased region" description="Basic and acidic residues" evidence="5">
    <location>
        <begin position="1675"/>
        <end position="1690"/>
    </location>
</feature>
<feature type="region of interest" description="Disordered" evidence="5">
    <location>
        <begin position="1241"/>
        <end position="1268"/>
    </location>
</feature>
<feature type="compositionally biased region" description="Acidic residues" evidence="5">
    <location>
        <begin position="1382"/>
        <end position="1397"/>
    </location>
</feature>
<evidence type="ECO:0000256" key="3">
    <source>
        <dbReference type="ARBA" id="ARBA00022801"/>
    </source>
</evidence>
<dbReference type="PANTHER" id="PTHR45626">
    <property type="entry name" value="TRANSCRIPTION TERMINATION FACTOR 2-RELATED"/>
    <property type="match status" value="1"/>
</dbReference>
<dbReference type="EMBL" id="KE361632">
    <property type="protein sequence ID" value="EPQ29089.1"/>
    <property type="molecule type" value="Genomic_DNA"/>
</dbReference>
<dbReference type="OrthoDB" id="448448at2759"/>
<dbReference type="InterPro" id="IPR038718">
    <property type="entry name" value="SNF2-like_sf"/>
</dbReference>
<dbReference type="GO" id="GO:0016787">
    <property type="term" value="F:hydrolase activity"/>
    <property type="evidence" value="ECO:0007669"/>
    <property type="project" value="UniProtKB-KW"/>
</dbReference>
<dbReference type="eggNOG" id="KOG1001">
    <property type="taxonomic scope" value="Eukaryota"/>
</dbReference>
<dbReference type="SMART" id="SM00487">
    <property type="entry name" value="DEXDc"/>
    <property type="match status" value="1"/>
</dbReference>
<feature type="region of interest" description="Disordered" evidence="5">
    <location>
        <begin position="746"/>
        <end position="768"/>
    </location>
</feature>
<feature type="domain" description="Helicase ATP-binding" evidence="6">
    <location>
        <begin position="708"/>
        <end position="1017"/>
    </location>
</feature>
<feature type="compositionally biased region" description="Basic and acidic residues" evidence="5">
    <location>
        <begin position="1368"/>
        <end position="1380"/>
    </location>
</feature>
<protein>
    <submittedName>
        <fullName evidence="8">Uncharacterized protein</fullName>
    </submittedName>
</protein>
<dbReference type="KEGG" id="pfp:PFL1_03378"/>
<organism evidence="8 9">
    <name type="scientific">Pseudozyma flocculosa PF-1</name>
    <dbReference type="NCBI Taxonomy" id="1277687"/>
    <lineage>
        <taxon>Eukaryota</taxon>
        <taxon>Fungi</taxon>
        <taxon>Dikarya</taxon>
        <taxon>Basidiomycota</taxon>
        <taxon>Ustilaginomycotina</taxon>
        <taxon>Ustilaginomycetes</taxon>
        <taxon>Ustilaginales</taxon>
        <taxon>Ustilaginaceae</taxon>
        <taxon>Pseudozyma</taxon>
    </lineage>
</organism>
<dbReference type="PROSITE" id="PS51194">
    <property type="entry name" value="HELICASE_CTER"/>
    <property type="match status" value="1"/>
</dbReference>
<dbReference type="GO" id="GO:0006281">
    <property type="term" value="P:DNA repair"/>
    <property type="evidence" value="ECO:0007669"/>
    <property type="project" value="TreeGrafter"/>
</dbReference>